<reference evidence="9 12" key="2">
    <citation type="submission" date="2019-02" db="EMBL/GenBank/DDBJ databases">
        <title>Complete genome sequence of Desulfobacter hydrogenophilus AcRS1.</title>
        <authorList>
            <person name="Marietou A."/>
            <person name="Lund M.B."/>
            <person name="Marshall I.P.G."/>
            <person name="Schreiber L."/>
            <person name="Jorgensen B."/>
        </authorList>
    </citation>
    <scope>NUCLEOTIDE SEQUENCE [LARGE SCALE GENOMIC DNA]</scope>
    <source>
        <strain evidence="9 12">AcRS1</strain>
    </source>
</reference>
<evidence type="ECO:0000259" key="8">
    <source>
        <dbReference type="PROSITE" id="PS52029"/>
    </source>
</evidence>
<keyword evidence="12" id="KW-1185">Reference proteome</keyword>
<comment type="pathway">
    <text evidence="1 7">Cell wall biogenesis; peptidoglycan biosynthesis.</text>
</comment>
<dbReference type="AlphaFoldDB" id="A0A328FFY6"/>
<dbReference type="Proteomes" id="UP000248798">
    <property type="component" value="Unassembled WGS sequence"/>
</dbReference>
<keyword evidence="4 7" id="KW-0133">Cell shape</keyword>
<dbReference type="EMBL" id="CP036313">
    <property type="protein sequence ID" value="QBH11454.1"/>
    <property type="molecule type" value="Genomic_DNA"/>
</dbReference>
<dbReference type="Gene3D" id="2.40.440.10">
    <property type="entry name" value="L,D-transpeptidase catalytic domain-like"/>
    <property type="match status" value="1"/>
</dbReference>
<dbReference type="GO" id="GO:0008360">
    <property type="term" value="P:regulation of cell shape"/>
    <property type="evidence" value="ECO:0007669"/>
    <property type="project" value="UniProtKB-UniRule"/>
</dbReference>
<feature type="active site" description="Proton donor/acceptor" evidence="7">
    <location>
        <position position="15"/>
    </location>
</feature>
<evidence type="ECO:0000256" key="2">
    <source>
        <dbReference type="ARBA" id="ARBA00005992"/>
    </source>
</evidence>
<accession>A0A328FFY6</accession>
<dbReference type="UniPathway" id="UPA00219"/>
<evidence type="ECO:0000256" key="6">
    <source>
        <dbReference type="ARBA" id="ARBA00023316"/>
    </source>
</evidence>
<reference evidence="10 11" key="1">
    <citation type="submission" date="2018-06" db="EMBL/GenBank/DDBJ databases">
        <title>Complete Genome Sequence of Desulfobacter hydrogenophilus (DSM3380).</title>
        <authorList>
            <person name="Marietou A."/>
            <person name="Schreiber L."/>
            <person name="Marshall I."/>
            <person name="Jorgensen B."/>
        </authorList>
    </citation>
    <scope>NUCLEOTIDE SEQUENCE [LARGE SCALE GENOMIC DNA]</scope>
    <source>
        <strain evidence="10 11">DSM 3380</strain>
    </source>
</reference>
<feature type="domain" description="L,D-TPase catalytic" evidence="8">
    <location>
        <begin position="1"/>
        <end position="54"/>
    </location>
</feature>
<evidence type="ECO:0000313" key="12">
    <source>
        <dbReference type="Proteomes" id="UP000293902"/>
    </source>
</evidence>
<dbReference type="EMBL" id="QLNI01000020">
    <property type="protein sequence ID" value="RAM01953.1"/>
    <property type="molecule type" value="Genomic_DNA"/>
</dbReference>
<evidence type="ECO:0000313" key="9">
    <source>
        <dbReference type="EMBL" id="QBH11454.1"/>
    </source>
</evidence>
<dbReference type="GO" id="GO:0009252">
    <property type="term" value="P:peptidoglycan biosynthetic process"/>
    <property type="evidence" value="ECO:0007669"/>
    <property type="project" value="UniProtKB-UniPathway"/>
</dbReference>
<dbReference type="SUPFAM" id="SSF141523">
    <property type="entry name" value="L,D-transpeptidase catalytic domain-like"/>
    <property type="match status" value="1"/>
</dbReference>
<evidence type="ECO:0000256" key="5">
    <source>
        <dbReference type="ARBA" id="ARBA00022984"/>
    </source>
</evidence>
<dbReference type="GO" id="GO:0016740">
    <property type="term" value="F:transferase activity"/>
    <property type="evidence" value="ECO:0007669"/>
    <property type="project" value="UniProtKB-KW"/>
</dbReference>
<gene>
    <name evidence="10" type="ORF">DO021_10950</name>
    <name evidence="9" type="ORF">EYB58_00055</name>
</gene>
<dbReference type="PROSITE" id="PS52029">
    <property type="entry name" value="LD_TPASE"/>
    <property type="match status" value="1"/>
</dbReference>
<protein>
    <submittedName>
        <fullName evidence="9">Murein L,D-transpeptidase</fullName>
    </submittedName>
</protein>
<dbReference type="Pfam" id="PF03734">
    <property type="entry name" value="YkuD"/>
    <property type="match status" value="1"/>
</dbReference>
<evidence type="ECO:0000256" key="1">
    <source>
        <dbReference type="ARBA" id="ARBA00004752"/>
    </source>
</evidence>
<dbReference type="CDD" id="cd16913">
    <property type="entry name" value="YkuD_like"/>
    <property type="match status" value="1"/>
</dbReference>
<dbReference type="OrthoDB" id="9809748at2"/>
<comment type="similarity">
    <text evidence="2">Belongs to the YkuD family.</text>
</comment>
<evidence type="ECO:0000313" key="11">
    <source>
        <dbReference type="Proteomes" id="UP000248798"/>
    </source>
</evidence>
<evidence type="ECO:0000256" key="4">
    <source>
        <dbReference type="ARBA" id="ARBA00022960"/>
    </source>
</evidence>
<keyword evidence="3" id="KW-0808">Transferase</keyword>
<dbReference type="InterPro" id="IPR005490">
    <property type="entry name" value="LD_TPept_cat_dom"/>
</dbReference>
<dbReference type="InterPro" id="IPR038063">
    <property type="entry name" value="Transpep_catalytic_dom"/>
</dbReference>
<name>A0A328FFY6_9BACT</name>
<evidence type="ECO:0000256" key="7">
    <source>
        <dbReference type="PROSITE-ProRule" id="PRU01373"/>
    </source>
</evidence>
<dbReference type="Proteomes" id="UP000293902">
    <property type="component" value="Chromosome"/>
</dbReference>
<organism evidence="10 11">
    <name type="scientific">Desulfobacter hydrogenophilus</name>
    <dbReference type="NCBI Taxonomy" id="2291"/>
    <lineage>
        <taxon>Bacteria</taxon>
        <taxon>Pseudomonadati</taxon>
        <taxon>Thermodesulfobacteriota</taxon>
        <taxon>Desulfobacteria</taxon>
        <taxon>Desulfobacterales</taxon>
        <taxon>Desulfobacteraceae</taxon>
        <taxon>Desulfobacter</taxon>
    </lineage>
</organism>
<dbReference type="GO" id="GO:0004180">
    <property type="term" value="F:carboxypeptidase activity"/>
    <property type="evidence" value="ECO:0007669"/>
    <property type="project" value="UniProtKB-ARBA"/>
</dbReference>
<feature type="active site" description="Nucleophile" evidence="7">
    <location>
        <position position="29"/>
    </location>
</feature>
<dbReference type="GO" id="GO:0071555">
    <property type="term" value="P:cell wall organization"/>
    <property type="evidence" value="ECO:0007669"/>
    <property type="project" value="UniProtKB-UniRule"/>
</dbReference>
<evidence type="ECO:0000313" key="10">
    <source>
        <dbReference type="EMBL" id="RAM01953.1"/>
    </source>
</evidence>
<keyword evidence="5 7" id="KW-0573">Peptidoglycan synthesis</keyword>
<evidence type="ECO:0000256" key="3">
    <source>
        <dbReference type="ARBA" id="ARBA00022679"/>
    </source>
</evidence>
<keyword evidence="6 7" id="KW-0961">Cell wall biogenesis/degradation</keyword>
<proteinExistence type="inferred from homology"/>
<sequence length="78" mass="8571">MDLRLGKQGSAVWIHGTDKPLKPTDSNGCVALENKNIIALSDFIHLDATPLIIVEQIDSTSLVNGNFLFVRELSRPLL</sequence>